<keyword evidence="2" id="KW-0378">Hydrolase</keyword>
<evidence type="ECO:0000256" key="1">
    <source>
        <dbReference type="ARBA" id="ARBA00022723"/>
    </source>
</evidence>
<dbReference type="GO" id="GO:0005634">
    <property type="term" value="C:nucleus"/>
    <property type="evidence" value="ECO:0007669"/>
    <property type="project" value="TreeGrafter"/>
</dbReference>
<gene>
    <name evidence="4" type="ORF">IV203_001393</name>
</gene>
<dbReference type="AlphaFoldDB" id="A0A9K3L704"/>
<dbReference type="GO" id="GO:0046872">
    <property type="term" value="F:metal ion binding"/>
    <property type="evidence" value="ECO:0007669"/>
    <property type="project" value="UniProtKB-KW"/>
</dbReference>
<organism evidence="4 5">
    <name type="scientific">Nitzschia inconspicua</name>
    <dbReference type="NCBI Taxonomy" id="303405"/>
    <lineage>
        <taxon>Eukaryota</taxon>
        <taxon>Sar</taxon>
        <taxon>Stramenopiles</taxon>
        <taxon>Ochrophyta</taxon>
        <taxon>Bacillariophyta</taxon>
        <taxon>Bacillariophyceae</taxon>
        <taxon>Bacillariophycidae</taxon>
        <taxon>Bacillariales</taxon>
        <taxon>Bacillariaceae</taxon>
        <taxon>Nitzschia</taxon>
    </lineage>
</organism>
<dbReference type="Proteomes" id="UP000693970">
    <property type="component" value="Unassembled WGS sequence"/>
</dbReference>
<dbReference type="InterPro" id="IPR000086">
    <property type="entry name" value="NUDIX_hydrolase_dom"/>
</dbReference>
<evidence type="ECO:0000313" key="4">
    <source>
        <dbReference type="EMBL" id="KAG7356707.1"/>
    </source>
</evidence>
<dbReference type="EMBL" id="JAGRRH010000015">
    <property type="protein sequence ID" value="KAG7356707.1"/>
    <property type="molecule type" value="Genomic_DNA"/>
</dbReference>
<dbReference type="PANTHER" id="PTHR12629:SF0">
    <property type="entry name" value="DIPHOSPHOINOSITOL-POLYPHOSPHATE DIPHOSPHATASE"/>
    <property type="match status" value="1"/>
</dbReference>
<evidence type="ECO:0000256" key="2">
    <source>
        <dbReference type="ARBA" id="ARBA00022801"/>
    </source>
</evidence>
<dbReference type="Pfam" id="PF00293">
    <property type="entry name" value="NUDIX"/>
    <property type="match status" value="1"/>
</dbReference>
<dbReference type="GO" id="GO:0016787">
    <property type="term" value="F:hydrolase activity"/>
    <property type="evidence" value="ECO:0007669"/>
    <property type="project" value="UniProtKB-KW"/>
</dbReference>
<accession>A0A9K3L704</accession>
<sequence>MTVPRTADLLEDTSIALLPEKGSQISSEGQKDPTDFASDIFPLDFSLAAVQQKATGCDKNHDGSVPISRISQESNGKFVSVPKMSKEDNSINSTNIPTSDLSIEYNHVPLSQVEREQLSRRAQEKISKLKESRESRENERFASNLLMERAITRMVAGCVPILADGRILMISSKTKESPFFSLPKGGWELDECLEEGALRESFEEAGVLGILGPPLPTFLVESSRGKARVEKLQTAESCVSSTGSFGDYCAGQVESFSTKFCSVTTMVPVKTNPRPPHSHTCMTFFPLYVTKISNDWPESTRQRVAYPIQDAISLIRPGFRWLLEQIQRENLLLRGQQ</sequence>
<reference evidence="4" key="1">
    <citation type="journal article" date="2021" name="Sci. Rep.">
        <title>Diploid genomic architecture of Nitzschia inconspicua, an elite biomass production diatom.</title>
        <authorList>
            <person name="Oliver A."/>
            <person name="Podell S."/>
            <person name="Pinowska A."/>
            <person name="Traller J.C."/>
            <person name="Smith S.R."/>
            <person name="McClure R."/>
            <person name="Beliaev A."/>
            <person name="Bohutskyi P."/>
            <person name="Hill E.A."/>
            <person name="Rabines A."/>
            <person name="Zheng H."/>
            <person name="Allen L.Z."/>
            <person name="Kuo A."/>
            <person name="Grigoriev I.V."/>
            <person name="Allen A.E."/>
            <person name="Hazlebeck D."/>
            <person name="Allen E.E."/>
        </authorList>
    </citation>
    <scope>NUCLEOTIDE SEQUENCE</scope>
    <source>
        <strain evidence="4">Hildebrandi</strain>
    </source>
</reference>
<evidence type="ECO:0000313" key="5">
    <source>
        <dbReference type="Proteomes" id="UP000693970"/>
    </source>
</evidence>
<dbReference type="GO" id="GO:0005737">
    <property type="term" value="C:cytoplasm"/>
    <property type="evidence" value="ECO:0007669"/>
    <property type="project" value="TreeGrafter"/>
</dbReference>
<dbReference type="PROSITE" id="PS00893">
    <property type="entry name" value="NUDIX_BOX"/>
    <property type="match status" value="1"/>
</dbReference>
<name>A0A9K3L704_9STRA</name>
<dbReference type="InterPro" id="IPR020084">
    <property type="entry name" value="NUDIX_hydrolase_CS"/>
</dbReference>
<dbReference type="PANTHER" id="PTHR12629">
    <property type="entry name" value="DIPHOSPHOINOSITOL POLYPHOSPHATE PHOSPHOHYDROLASE"/>
    <property type="match status" value="1"/>
</dbReference>
<dbReference type="OrthoDB" id="2011998at2759"/>
<protein>
    <submittedName>
        <fullName evidence="4">NUDIX domain containing protein</fullName>
    </submittedName>
</protein>
<evidence type="ECO:0000259" key="3">
    <source>
        <dbReference type="PROSITE" id="PS51462"/>
    </source>
</evidence>
<keyword evidence="5" id="KW-1185">Reference proteome</keyword>
<comment type="caution">
    <text evidence="4">The sequence shown here is derived from an EMBL/GenBank/DDBJ whole genome shotgun (WGS) entry which is preliminary data.</text>
</comment>
<reference evidence="4" key="2">
    <citation type="submission" date="2021-04" db="EMBL/GenBank/DDBJ databases">
        <authorList>
            <person name="Podell S."/>
        </authorList>
    </citation>
    <scope>NUCLEOTIDE SEQUENCE</scope>
    <source>
        <strain evidence="4">Hildebrandi</strain>
    </source>
</reference>
<proteinExistence type="predicted"/>
<keyword evidence="1" id="KW-0479">Metal-binding</keyword>
<dbReference type="PROSITE" id="PS51462">
    <property type="entry name" value="NUDIX"/>
    <property type="match status" value="1"/>
</dbReference>
<feature type="domain" description="Nudix hydrolase" evidence="3">
    <location>
        <begin position="151"/>
        <end position="328"/>
    </location>
</feature>